<dbReference type="EMBL" id="JOKJ01000013">
    <property type="protein sequence ID" value="KEQ07250.1"/>
    <property type="molecule type" value="Genomic_DNA"/>
</dbReference>
<dbReference type="Gene3D" id="6.20.20.10">
    <property type="match status" value="1"/>
</dbReference>
<dbReference type="Proteomes" id="UP000052167">
    <property type="component" value="Unassembled WGS sequence"/>
</dbReference>
<proteinExistence type="predicted"/>
<evidence type="ECO:0000256" key="1">
    <source>
        <dbReference type="SAM" id="MobiDB-lite"/>
    </source>
</evidence>
<dbReference type="InterPro" id="IPR036410">
    <property type="entry name" value="HSP_DnaJ_Cys-rich_dom_sf"/>
</dbReference>
<evidence type="ECO:0000313" key="3">
    <source>
        <dbReference type="Proteomes" id="UP000052167"/>
    </source>
</evidence>
<reference evidence="2 3" key="1">
    <citation type="submission" date="2014-06" db="EMBL/GenBank/DDBJ databases">
        <title>Rhizobium pelagicum/R2-400B4.</title>
        <authorList>
            <person name="Kimes N.E."/>
            <person name="Lopez-Perez M."/>
        </authorList>
    </citation>
    <scope>NUCLEOTIDE SEQUENCE [LARGE SCALE GENOMIC DNA]</scope>
    <source>
        <strain evidence="2 3">R2-400B4</strain>
    </source>
</reference>
<keyword evidence="3" id="KW-1185">Reference proteome</keyword>
<dbReference type="SUPFAM" id="SSF57938">
    <property type="entry name" value="DnaJ/Hsp40 cysteine-rich domain"/>
    <property type="match status" value="1"/>
</dbReference>
<evidence type="ECO:0000313" key="2">
    <source>
        <dbReference type="EMBL" id="KEQ07250.1"/>
    </source>
</evidence>
<dbReference type="AlphaFoldDB" id="A0A922T7J7"/>
<evidence type="ECO:0008006" key="4">
    <source>
        <dbReference type="Google" id="ProtNLM"/>
    </source>
</evidence>
<name>A0A922T7J7_9HYPH</name>
<dbReference type="RefSeq" id="WP_029618966.1">
    <property type="nucleotide sequence ID" value="NZ_CAJXID010000002.1"/>
</dbReference>
<comment type="caution">
    <text evidence="2">The sequence shown here is derived from an EMBL/GenBank/DDBJ whole genome shotgun (WGS) entry which is preliminary data.</text>
</comment>
<accession>A0A922T7J7</accession>
<protein>
    <recommendedName>
        <fullName evidence="4">Molecular chaperone DnaJ</fullName>
    </recommendedName>
</protein>
<dbReference type="OrthoDB" id="7307073at2"/>
<sequence length="60" mass="5978">MAEERFPAGNRENTDAVPPGTPNAGENICRRCGGTGEIDGTDCPDCSGTGKVLTPVGGAG</sequence>
<gene>
    <name evidence="2" type="ORF">GV68_04880</name>
</gene>
<feature type="region of interest" description="Disordered" evidence="1">
    <location>
        <begin position="1"/>
        <end position="26"/>
    </location>
</feature>
<organism evidence="2 3">
    <name type="scientific">Pseudorhizobium pelagicum</name>
    <dbReference type="NCBI Taxonomy" id="1509405"/>
    <lineage>
        <taxon>Bacteria</taxon>
        <taxon>Pseudomonadati</taxon>
        <taxon>Pseudomonadota</taxon>
        <taxon>Alphaproteobacteria</taxon>
        <taxon>Hyphomicrobiales</taxon>
        <taxon>Rhizobiaceae</taxon>
        <taxon>Rhizobium/Agrobacterium group</taxon>
        <taxon>Pseudorhizobium</taxon>
    </lineage>
</organism>